<dbReference type="GO" id="GO:0016491">
    <property type="term" value="F:oxidoreductase activity"/>
    <property type="evidence" value="ECO:0007669"/>
    <property type="project" value="UniProtKB-KW"/>
</dbReference>
<keyword evidence="3" id="KW-0520">NAD</keyword>
<evidence type="ECO:0000313" key="6">
    <source>
        <dbReference type="Proteomes" id="UP000230392"/>
    </source>
</evidence>
<dbReference type="FunFam" id="3.40.50.720:FF:000203">
    <property type="entry name" value="D-3-phosphoglycerate dehydrogenase (SerA)"/>
    <property type="match status" value="1"/>
</dbReference>
<dbReference type="PANTHER" id="PTHR42789">
    <property type="entry name" value="D-ISOMER SPECIFIC 2-HYDROXYACID DEHYDROGENASE FAMILY PROTEIN (AFU_ORTHOLOGUE AFUA_6G10090)"/>
    <property type="match status" value="1"/>
</dbReference>
<dbReference type="InterPro" id="IPR036291">
    <property type="entry name" value="NAD(P)-bd_dom_sf"/>
</dbReference>
<keyword evidence="2" id="KW-0560">Oxidoreductase</keyword>
<dbReference type="InterPro" id="IPR050857">
    <property type="entry name" value="D-2-hydroxyacid_DH"/>
</dbReference>
<comment type="caution">
    <text evidence="5">The sequence shown here is derived from an EMBL/GenBank/DDBJ whole genome shotgun (WGS) entry which is preliminary data.</text>
</comment>
<sequence>KEATNRGITILNTPGHNAHAVSDFTVGLIIAEARDIGRAHAALKCGKWRKDFYNWSNMPELYNRTVGIIGYGCIGSLVARKLSGFEMKIMGYDPYIGSAQGDNPFNVEFCDLKSLLSKSDFVTIHAKLTKETNGLIGREELRLMKPTSYLINTARAEIVEEDALREALEQHWISGAALDVFYREPPMPDDWILTLDNVTLTPHMAGTTYDAYTNSVKIMCRELQRYIGDSDSKNMLLCEA</sequence>
<evidence type="ECO:0000256" key="1">
    <source>
        <dbReference type="ARBA" id="ARBA00005854"/>
    </source>
</evidence>
<dbReference type="InterPro" id="IPR029752">
    <property type="entry name" value="D-isomer_DH_CS1"/>
</dbReference>
<evidence type="ECO:0000259" key="4">
    <source>
        <dbReference type="Pfam" id="PF02826"/>
    </source>
</evidence>
<dbReference type="PROSITE" id="PS00065">
    <property type="entry name" value="D_2_HYDROXYACID_DH_1"/>
    <property type="match status" value="1"/>
</dbReference>
<dbReference type="Proteomes" id="UP000230392">
    <property type="component" value="Unassembled WGS sequence"/>
</dbReference>
<dbReference type="EMBL" id="PCRF01000051">
    <property type="protein sequence ID" value="PIP16613.1"/>
    <property type="molecule type" value="Genomic_DNA"/>
</dbReference>
<feature type="non-terminal residue" evidence="5">
    <location>
        <position position="1"/>
    </location>
</feature>
<dbReference type="Pfam" id="PF02826">
    <property type="entry name" value="2-Hacid_dh_C"/>
    <property type="match status" value="1"/>
</dbReference>
<reference evidence="5 6" key="1">
    <citation type="submission" date="2017-09" db="EMBL/GenBank/DDBJ databases">
        <title>Depth-based differentiation of microbial function through sediment-hosted aquifers and enrichment of novel symbionts in the deep terrestrial subsurface.</title>
        <authorList>
            <person name="Probst A.J."/>
            <person name="Ladd B."/>
            <person name="Jarett J.K."/>
            <person name="Geller-Mcgrath D.E."/>
            <person name="Sieber C.M."/>
            <person name="Emerson J.B."/>
            <person name="Anantharaman K."/>
            <person name="Thomas B.C."/>
            <person name="Malmstrom R."/>
            <person name="Stieglmeier M."/>
            <person name="Klingl A."/>
            <person name="Woyke T."/>
            <person name="Ryan C.M."/>
            <person name="Banfield J.F."/>
        </authorList>
    </citation>
    <scope>NUCLEOTIDE SEQUENCE [LARGE SCALE GENOMIC DNA]</scope>
    <source>
        <strain evidence="5">CG23_combo_of_CG06-09_8_20_14_all_48_7</strain>
    </source>
</reference>
<evidence type="ECO:0000256" key="3">
    <source>
        <dbReference type="ARBA" id="ARBA00023027"/>
    </source>
</evidence>
<dbReference type="Gene3D" id="3.40.50.720">
    <property type="entry name" value="NAD(P)-binding Rossmann-like Domain"/>
    <property type="match status" value="2"/>
</dbReference>
<name>A0A2G9YD12_9BACT</name>
<comment type="similarity">
    <text evidence="1">Belongs to the D-isomer specific 2-hydroxyacid dehydrogenase family.</text>
</comment>
<protein>
    <submittedName>
        <fullName evidence="5">3-phosphoglycerate dehydrogenase</fullName>
    </submittedName>
</protein>
<dbReference type="GO" id="GO:0051287">
    <property type="term" value="F:NAD binding"/>
    <property type="evidence" value="ECO:0007669"/>
    <property type="project" value="InterPro"/>
</dbReference>
<gene>
    <name evidence="5" type="ORF">COX46_01170</name>
</gene>
<evidence type="ECO:0000256" key="2">
    <source>
        <dbReference type="ARBA" id="ARBA00023002"/>
    </source>
</evidence>
<dbReference type="SUPFAM" id="SSF51735">
    <property type="entry name" value="NAD(P)-binding Rossmann-fold domains"/>
    <property type="match status" value="1"/>
</dbReference>
<dbReference type="AlphaFoldDB" id="A0A2G9YD12"/>
<evidence type="ECO:0000313" key="5">
    <source>
        <dbReference type="EMBL" id="PIP16613.1"/>
    </source>
</evidence>
<organism evidence="5 6">
    <name type="scientific">bacterium (Candidatus Ratteibacteria) CG23_combo_of_CG06-09_8_20_14_all_48_7</name>
    <dbReference type="NCBI Taxonomy" id="2014292"/>
    <lineage>
        <taxon>Bacteria</taxon>
        <taxon>Candidatus Ratteibacteria</taxon>
    </lineage>
</organism>
<dbReference type="InterPro" id="IPR006140">
    <property type="entry name" value="D-isomer_DH_NAD-bd"/>
</dbReference>
<accession>A0A2G9YD12</accession>
<proteinExistence type="inferred from homology"/>
<feature type="domain" description="D-isomer specific 2-hydroxyacid dehydrogenase NAD-binding" evidence="4">
    <location>
        <begin position="26"/>
        <end position="205"/>
    </location>
</feature>
<dbReference type="PANTHER" id="PTHR42789:SF1">
    <property type="entry name" value="D-ISOMER SPECIFIC 2-HYDROXYACID DEHYDROGENASE FAMILY PROTEIN (AFU_ORTHOLOGUE AFUA_6G10090)"/>
    <property type="match status" value="1"/>
</dbReference>